<proteinExistence type="predicted"/>
<evidence type="ECO:0000313" key="2">
    <source>
        <dbReference type="Proteomes" id="UP000886657"/>
    </source>
</evidence>
<protein>
    <submittedName>
        <fullName evidence="1">DUF2492 family protein</fullName>
    </submittedName>
</protein>
<dbReference type="InterPro" id="IPR019620">
    <property type="entry name" value="Metal-bd_prot_put"/>
</dbReference>
<dbReference type="AlphaFoldDB" id="A0A9D7XJJ6"/>
<evidence type="ECO:0000313" key="1">
    <source>
        <dbReference type="EMBL" id="MBK9797748.1"/>
    </source>
</evidence>
<dbReference type="Proteomes" id="UP000886657">
    <property type="component" value="Unassembled WGS sequence"/>
</dbReference>
<reference evidence="1" key="1">
    <citation type="submission" date="2020-10" db="EMBL/GenBank/DDBJ databases">
        <title>Connecting structure to function with the recovery of over 1000 high-quality activated sludge metagenome-assembled genomes encoding full-length rRNA genes using long-read sequencing.</title>
        <authorList>
            <person name="Singleton C.M."/>
            <person name="Petriglieri F."/>
            <person name="Kristensen J.M."/>
            <person name="Kirkegaard R.H."/>
            <person name="Michaelsen T.Y."/>
            <person name="Andersen M.H."/>
            <person name="Karst S.M."/>
            <person name="Dueholm M.S."/>
            <person name="Nielsen P.H."/>
            <person name="Albertsen M."/>
        </authorList>
    </citation>
    <scope>NUCLEOTIDE SEQUENCE</scope>
    <source>
        <strain evidence="1">Skiv_18-Q3-R9-52_MAXAC.067</strain>
    </source>
</reference>
<comment type="caution">
    <text evidence="1">The sequence shown here is derived from an EMBL/GenBank/DDBJ whole genome shotgun (WGS) entry which is preliminary data.</text>
</comment>
<organism evidence="1 2">
    <name type="scientific">Candidatus Geothrix skivensis</name>
    <dbReference type="NCBI Taxonomy" id="2954439"/>
    <lineage>
        <taxon>Bacteria</taxon>
        <taxon>Pseudomonadati</taxon>
        <taxon>Acidobacteriota</taxon>
        <taxon>Holophagae</taxon>
        <taxon>Holophagales</taxon>
        <taxon>Holophagaceae</taxon>
        <taxon>Geothrix</taxon>
    </lineage>
</organism>
<accession>A0A9D7XJJ6</accession>
<name>A0A9D7XJJ6_9BACT</name>
<sequence>MSEPLYGHDLLSLLLEKGGTCPLEELQAAAVAAHGNGATYSNCHGDCFDFEGVLGFLGSKGKLTVADGQVSMGVAPACQH</sequence>
<dbReference type="EMBL" id="JADKIO010000011">
    <property type="protein sequence ID" value="MBK9797748.1"/>
    <property type="molecule type" value="Genomic_DNA"/>
</dbReference>
<gene>
    <name evidence="1" type="ORF">IPP58_14910</name>
</gene>
<dbReference type="Pfam" id="PF10678">
    <property type="entry name" value="DUF2492"/>
    <property type="match status" value="1"/>
</dbReference>